<dbReference type="AlphaFoldDB" id="A0A9D1Z1S9"/>
<protein>
    <submittedName>
        <fullName evidence="3">DUF4465 domain-containing protein</fullName>
    </submittedName>
</protein>
<sequence length="368" mass="39175">MKRFLFASAFVLVAALAFVGCADDDNDGSVPATAVVLDVESKTLGVGETLQLTATPAPSDTTDPVVWSSDEETVATVSETGLVTAVAPGTAVIKAVCGSVSATCTIEVAEPAAEYDIISFEAEEGIKDFVGNAVTLGDVKLDGGVNEGLYHNLFCAKKYAEEYGDPANFNGLTFDNPLFSTADEHVWFGSFYSDCTGWGGGQMDSWGGFVLSQSYNTTATSSSYADQFSVYAESGANSSKVFAAAYCFRSMVGGTYSNPVIEFVEPRTVAYLHMAPSTMFYTYYKYDFTAAKDRTCGFRITGSLNGESTGTVDVMLVKNSTVEAGWVKVDLSSLGQVDNLTFAPEGINPNVDLDPVYFCLDEIALVKE</sequence>
<dbReference type="SUPFAM" id="SSF49373">
    <property type="entry name" value="Invasin/intimin cell-adhesion fragments"/>
    <property type="match status" value="1"/>
</dbReference>
<dbReference type="Pfam" id="PF02368">
    <property type="entry name" value="Big_2"/>
    <property type="match status" value="1"/>
</dbReference>
<dbReference type="EMBL" id="DXDA01000065">
    <property type="protein sequence ID" value="HIY69411.1"/>
    <property type="molecule type" value="Genomic_DNA"/>
</dbReference>
<feature type="chain" id="PRO_5038920592" evidence="1">
    <location>
        <begin position="23"/>
        <end position="368"/>
    </location>
</feature>
<evidence type="ECO:0000313" key="4">
    <source>
        <dbReference type="Proteomes" id="UP000886844"/>
    </source>
</evidence>
<dbReference type="InterPro" id="IPR027828">
    <property type="entry name" value="DUF4465"/>
</dbReference>
<dbReference type="SMART" id="SM00635">
    <property type="entry name" value="BID_2"/>
    <property type="match status" value="1"/>
</dbReference>
<dbReference type="Proteomes" id="UP000886844">
    <property type="component" value="Unassembled WGS sequence"/>
</dbReference>
<name>A0A9D1Z1S9_9BACT</name>
<comment type="caution">
    <text evidence="3">The sequence shown here is derived from an EMBL/GenBank/DDBJ whole genome shotgun (WGS) entry which is preliminary data.</text>
</comment>
<evidence type="ECO:0000256" key="1">
    <source>
        <dbReference type="SAM" id="SignalP"/>
    </source>
</evidence>
<accession>A0A9D1Z1S9</accession>
<reference evidence="3" key="1">
    <citation type="journal article" date="2021" name="PeerJ">
        <title>Extensive microbial diversity within the chicken gut microbiome revealed by metagenomics and culture.</title>
        <authorList>
            <person name="Gilroy R."/>
            <person name="Ravi A."/>
            <person name="Getino M."/>
            <person name="Pursley I."/>
            <person name="Horton D.L."/>
            <person name="Alikhan N.F."/>
            <person name="Baker D."/>
            <person name="Gharbi K."/>
            <person name="Hall N."/>
            <person name="Watson M."/>
            <person name="Adriaenssens E.M."/>
            <person name="Foster-Nyarko E."/>
            <person name="Jarju S."/>
            <person name="Secka A."/>
            <person name="Antonio M."/>
            <person name="Oren A."/>
            <person name="Chaudhuri R.R."/>
            <person name="La Ragione R."/>
            <person name="Hildebrand F."/>
            <person name="Pallen M.J."/>
        </authorList>
    </citation>
    <scope>NUCLEOTIDE SEQUENCE</scope>
    <source>
        <strain evidence="3">5134</strain>
    </source>
</reference>
<dbReference type="InterPro" id="IPR008964">
    <property type="entry name" value="Invasin/intimin_cell_adhesion"/>
</dbReference>
<dbReference type="Gene3D" id="2.60.120.1350">
    <property type="entry name" value="Protein of unknown function DUF4465"/>
    <property type="match status" value="1"/>
</dbReference>
<gene>
    <name evidence="3" type="ORF">H9828_08340</name>
</gene>
<feature type="signal peptide" evidence="1">
    <location>
        <begin position="1"/>
        <end position="22"/>
    </location>
</feature>
<evidence type="ECO:0000313" key="3">
    <source>
        <dbReference type="EMBL" id="HIY69411.1"/>
    </source>
</evidence>
<dbReference type="Gene3D" id="2.60.40.1080">
    <property type="match status" value="1"/>
</dbReference>
<proteinExistence type="predicted"/>
<evidence type="ECO:0000259" key="2">
    <source>
        <dbReference type="SMART" id="SM00635"/>
    </source>
</evidence>
<keyword evidence="1" id="KW-0732">Signal</keyword>
<dbReference type="PROSITE" id="PS51257">
    <property type="entry name" value="PROKAR_LIPOPROTEIN"/>
    <property type="match status" value="1"/>
</dbReference>
<reference evidence="3" key="2">
    <citation type="submission" date="2021-04" db="EMBL/GenBank/DDBJ databases">
        <authorList>
            <person name="Gilroy R."/>
        </authorList>
    </citation>
    <scope>NUCLEOTIDE SEQUENCE</scope>
    <source>
        <strain evidence="3">5134</strain>
    </source>
</reference>
<dbReference type="Pfam" id="PF14717">
    <property type="entry name" value="DUF4465"/>
    <property type="match status" value="1"/>
</dbReference>
<feature type="domain" description="BIG2" evidence="2">
    <location>
        <begin position="31"/>
        <end position="107"/>
    </location>
</feature>
<organism evidence="3 4">
    <name type="scientific">Candidatus Alistipes intestinigallinarum</name>
    <dbReference type="NCBI Taxonomy" id="2838440"/>
    <lineage>
        <taxon>Bacteria</taxon>
        <taxon>Pseudomonadati</taxon>
        <taxon>Bacteroidota</taxon>
        <taxon>Bacteroidia</taxon>
        <taxon>Bacteroidales</taxon>
        <taxon>Rikenellaceae</taxon>
        <taxon>Alistipes</taxon>
    </lineage>
</organism>
<dbReference type="InterPro" id="IPR003343">
    <property type="entry name" value="Big_2"/>
</dbReference>